<dbReference type="Pfam" id="PF00015">
    <property type="entry name" value="MCPsignal"/>
    <property type="match status" value="1"/>
</dbReference>
<dbReference type="PROSITE" id="PS50111">
    <property type="entry name" value="CHEMOTAXIS_TRANSDUC_2"/>
    <property type="match status" value="1"/>
</dbReference>
<dbReference type="PRINTS" id="PR00260">
    <property type="entry name" value="CHEMTRNSDUCR"/>
</dbReference>
<evidence type="ECO:0000256" key="4">
    <source>
        <dbReference type="PROSITE-ProRule" id="PRU00284"/>
    </source>
</evidence>
<reference evidence="7 8" key="1">
    <citation type="submission" date="2018-08" db="EMBL/GenBank/DDBJ databases">
        <authorList>
            <person name="Khan S.A."/>
            <person name="Jeon C.O."/>
            <person name="Chun B.H."/>
            <person name="Jeong S.E."/>
        </authorList>
    </citation>
    <scope>NUCLEOTIDE SEQUENCE [LARGE SCALE GENOMIC DNA]</scope>
    <source>
        <strain evidence="7 8">S-16</strain>
    </source>
</reference>
<dbReference type="CDD" id="cd11386">
    <property type="entry name" value="MCP_signal"/>
    <property type="match status" value="1"/>
</dbReference>
<dbReference type="GO" id="GO:0004888">
    <property type="term" value="F:transmembrane signaling receptor activity"/>
    <property type="evidence" value="ECO:0007669"/>
    <property type="project" value="InterPro"/>
</dbReference>
<proteinExistence type="inferred from homology"/>
<dbReference type="Gene3D" id="1.10.287.950">
    <property type="entry name" value="Methyl-accepting chemotaxis protein"/>
    <property type="match status" value="1"/>
</dbReference>
<protein>
    <submittedName>
        <fullName evidence="7">Methyl-accepting chemotaxis protein</fullName>
    </submittedName>
</protein>
<dbReference type="GO" id="GO:0005886">
    <property type="term" value="C:plasma membrane"/>
    <property type="evidence" value="ECO:0007669"/>
    <property type="project" value="TreeGrafter"/>
</dbReference>
<dbReference type="FunFam" id="1.10.287.950:FF:000001">
    <property type="entry name" value="Methyl-accepting chemotaxis sensory transducer"/>
    <property type="match status" value="1"/>
</dbReference>
<dbReference type="InterPro" id="IPR004089">
    <property type="entry name" value="MCPsignal_dom"/>
</dbReference>
<dbReference type="Pfam" id="PF12729">
    <property type="entry name" value="4HB_MCP_1"/>
    <property type="match status" value="1"/>
</dbReference>
<dbReference type="PANTHER" id="PTHR43531:SF14">
    <property type="entry name" value="METHYL-ACCEPTING CHEMOTAXIS PROTEIN I-RELATED"/>
    <property type="match status" value="1"/>
</dbReference>
<gene>
    <name evidence="7" type="ORF">DZC73_28635</name>
</gene>
<evidence type="ECO:0000256" key="2">
    <source>
        <dbReference type="ARBA" id="ARBA00022481"/>
    </source>
</evidence>
<dbReference type="PANTHER" id="PTHR43531">
    <property type="entry name" value="PROTEIN ICFG"/>
    <property type="match status" value="1"/>
</dbReference>
<dbReference type="SMART" id="SM00283">
    <property type="entry name" value="MA"/>
    <property type="match status" value="1"/>
</dbReference>
<dbReference type="AlphaFoldDB" id="A0A3N7IQP4"/>
<keyword evidence="5" id="KW-1133">Transmembrane helix</keyword>
<keyword evidence="5" id="KW-0472">Membrane</keyword>
<dbReference type="SUPFAM" id="SSF58104">
    <property type="entry name" value="Methyl-accepting chemotaxis protein (MCP) signaling domain"/>
    <property type="match status" value="1"/>
</dbReference>
<dbReference type="InterPro" id="IPR004090">
    <property type="entry name" value="Chemotax_Me-accpt_rcpt"/>
</dbReference>
<name>A0A3N7IQP4_9BURK</name>
<dbReference type="Proteomes" id="UP000267464">
    <property type="component" value="Unassembled WGS sequence"/>
</dbReference>
<evidence type="ECO:0000256" key="5">
    <source>
        <dbReference type="SAM" id="Phobius"/>
    </source>
</evidence>
<feature type="domain" description="Methyl-accepting transducer" evidence="6">
    <location>
        <begin position="260"/>
        <end position="489"/>
    </location>
</feature>
<evidence type="ECO:0000313" key="8">
    <source>
        <dbReference type="Proteomes" id="UP000267464"/>
    </source>
</evidence>
<dbReference type="InterPro" id="IPR024478">
    <property type="entry name" value="HlyB_4HB_MCP"/>
</dbReference>
<reference evidence="7 8" key="2">
    <citation type="submission" date="2018-12" db="EMBL/GenBank/DDBJ databases">
        <title>Rhizobacter gummiphilus sp. nov., a rubber-degrading bacterium isolated from the soil of a botanical garden in Japan.</title>
        <authorList>
            <person name="Shunsuke S.S."/>
        </authorList>
    </citation>
    <scope>NUCLEOTIDE SEQUENCE [LARGE SCALE GENOMIC DNA]</scope>
    <source>
        <strain evidence="7 8">S-16</strain>
    </source>
</reference>
<evidence type="ECO:0000313" key="7">
    <source>
        <dbReference type="EMBL" id="RQP21212.1"/>
    </source>
</evidence>
<keyword evidence="2" id="KW-0488">Methylation</keyword>
<dbReference type="GO" id="GO:0006935">
    <property type="term" value="P:chemotaxis"/>
    <property type="evidence" value="ECO:0007669"/>
    <property type="project" value="InterPro"/>
</dbReference>
<keyword evidence="5" id="KW-0812">Transmembrane</keyword>
<comment type="caution">
    <text evidence="7">The sequence shown here is derived from an EMBL/GenBank/DDBJ whole genome shotgun (WGS) entry which is preliminary data.</text>
</comment>
<evidence type="ECO:0000259" key="6">
    <source>
        <dbReference type="PROSITE" id="PS50111"/>
    </source>
</evidence>
<feature type="transmembrane region" description="Helical" evidence="5">
    <location>
        <begin position="179"/>
        <end position="198"/>
    </location>
</feature>
<evidence type="ECO:0000256" key="1">
    <source>
        <dbReference type="ARBA" id="ARBA00004370"/>
    </source>
</evidence>
<dbReference type="GO" id="GO:0007165">
    <property type="term" value="P:signal transduction"/>
    <property type="evidence" value="ECO:0007669"/>
    <property type="project" value="UniProtKB-KW"/>
</dbReference>
<dbReference type="EMBL" id="QUSW01000012">
    <property type="protein sequence ID" value="RQP21212.1"/>
    <property type="molecule type" value="Genomic_DNA"/>
</dbReference>
<accession>A0A3N7IQP4</accession>
<comment type="similarity">
    <text evidence="3">Belongs to the methyl-accepting chemotaxis (MCP) protein family.</text>
</comment>
<evidence type="ECO:0000256" key="3">
    <source>
        <dbReference type="ARBA" id="ARBA00029447"/>
    </source>
</evidence>
<dbReference type="InterPro" id="IPR051310">
    <property type="entry name" value="MCP_chemotaxis"/>
</dbReference>
<keyword evidence="8" id="KW-1185">Reference proteome</keyword>
<comment type="subcellular location">
    <subcellularLocation>
        <location evidence="1">Membrane</location>
    </subcellularLocation>
</comment>
<keyword evidence="4" id="KW-0807">Transducer</keyword>
<sequence length="513" mass="54328">MVAFALALAATGWAQLAAIQQHFDGVVDRTLPKLAALGEVNDRLQQMRSAQLQHLAAPTMPAKEREEKNVQAVVAAFNEAMKRYAALSDADSDPAADAELKKTVAAFDALRPRFITMSNSAAGGEIERVLEAREFFDGPALTAFQAADASVRRLWTQNRERADRAKSDGRRRHELARQVLLVTAALAVTVSVLLAAFISRRITRQLGGEPAEVARIAGRIAEGDLSQDLSAQPGAPDSIMASMVAMQQQLQALIRETQATANGILLGVGEIATGNMDLSRRTEEQASSLQASTSSIEAMTTAVHLTAGNARKANELAQETSQCATQGGEVVTQVVEMMRAIAERSRRMADILGVIEGISAQTNILALNAAVEAARAGDEGRGFAVVANEVRSLARRSADAAKEIASLIDGSVRTTAQGLVLAESAGQAIQDIVVRVQRVDTLMTEVSAAISEQTSGIDRVSRGIVLLEQTAQQNAALVEQSAAASGVLRSQTERLVGAVSRFKVSDDSSNVAA</sequence>
<organism evidence="7 8">
    <name type="scientific">Piscinibacter terrae</name>
    <dbReference type="NCBI Taxonomy" id="2496871"/>
    <lineage>
        <taxon>Bacteria</taxon>
        <taxon>Pseudomonadati</taxon>
        <taxon>Pseudomonadota</taxon>
        <taxon>Betaproteobacteria</taxon>
        <taxon>Burkholderiales</taxon>
        <taxon>Sphaerotilaceae</taxon>
        <taxon>Piscinibacter</taxon>
    </lineage>
</organism>